<accession>A0A5C7FJC7</accession>
<dbReference type="AlphaFoldDB" id="A0A5C7FJC7"/>
<comment type="caution">
    <text evidence="2">The sequence shown here is derived from an EMBL/GenBank/DDBJ whole genome shotgun (WGS) entry which is preliminary data.</text>
</comment>
<feature type="signal peptide" evidence="1">
    <location>
        <begin position="1"/>
        <end position="18"/>
    </location>
</feature>
<dbReference type="EMBL" id="VOXD01000010">
    <property type="protein sequence ID" value="TXF89943.1"/>
    <property type="molecule type" value="Genomic_DNA"/>
</dbReference>
<dbReference type="SUPFAM" id="SSF56925">
    <property type="entry name" value="OMPA-like"/>
    <property type="match status" value="1"/>
</dbReference>
<keyword evidence="1" id="KW-0732">Signal</keyword>
<evidence type="ECO:0000313" key="2">
    <source>
        <dbReference type="EMBL" id="TXF89943.1"/>
    </source>
</evidence>
<reference evidence="2 3" key="1">
    <citation type="submission" date="2019-08" db="EMBL/GenBank/DDBJ databases">
        <title>Lewinella sp. strain SSH13 Genome sequencing and assembly.</title>
        <authorList>
            <person name="Kim I."/>
        </authorList>
    </citation>
    <scope>NUCLEOTIDE SEQUENCE [LARGE SCALE GENOMIC DNA]</scope>
    <source>
        <strain evidence="2 3">SSH13</strain>
    </source>
</reference>
<organism evidence="2 3">
    <name type="scientific">Neolewinella aurantiaca</name>
    <dbReference type="NCBI Taxonomy" id="2602767"/>
    <lineage>
        <taxon>Bacteria</taxon>
        <taxon>Pseudomonadati</taxon>
        <taxon>Bacteroidota</taxon>
        <taxon>Saprospiria</taxon>
        <taxon>Saprospirales</taxon>
        <taxon>Lewinellaceae</taxon>
        <taxon>Neolewinella</taxon>
    </lineage>
</organism>
<evidence type="ECO:0000313" key="3">
    <source>
        <dbReference type="Proteomes" id="UP000321907"/>
    </source>
</evidence>
<protein>
    <recommendedName>
        <fullName evidence="4">Outer membrane protein beta-barrel domain-containing protein</fullName>
    </recommendedName>
</protein>
<dbReference type="OrthoDB" id="9842802at2"/>
<feature type="chain" id="PRO_5022716945" description="Outer membrane protein beta-barrel domain-containing protein" evidence="1">
    <location>
        <begin position="19"/>
        <end position="262"/>
    </location>
</feature>
<evidence type="ECO:0000256" key="1">
    <source>
        <dbReference type="SAM" id="SignalP"/>
    </source>
</evidence>
<keyword evidence="3" id="KW-1185">Reference proteome</keyword>
<dbReference type="Proteomes" id="UP000321907">
    <property type="component" value="Unassembled WGS sequence"/>
</dbReference>
<name>A0A5C7FJC7_9BACT</name>
<evidence type="ECO:0008006" key="4">
    <source>
        <dbReference type="Google" id="ProtNLM"/>
    </source>
</evidence>
<dbReference type="Gene3D" id="2.40.160.20">
    <property type="match status" value="1"/>
</dbReference>
<proteinExistence type="predicted"/>
<sequence>MRYLSLLICLLAGLSLHAQRENKSSNGWEISASFAPELSKRPLLNGVQFETDPNDIPVSQRPQNGVYDTINIAGQDRIFSGDYVYGQKSSPADSDFWFGATITAHRRIGTNFDFSAGMFFNQAGYTTGVDDEIIQGGIVNTSAPILFNLEEVELRSVGLTLRGNYHLLPERRLHPYFGMGINVYHTHRNQRPFGRAYIGETVEILPLSTPVPDLTNSQINLDFVATAGLLFRISDAWSVGLNVTSTPVLGPGLVGMQIRREL</sequence>
<gene>
    <name evidence="2" type="ORF">FUA23_08270</name>
</gene>
<dbReference type="RefSeq" id="WP_147930263.1">
    <property type="nucleotide sequence ID" value="NZ_VOXD01000010.1"/>
</dbReference>
<dbReference type="InterPro" id="IPR011250">
    <property type="entry name" value="OMP/PagP_B-barrel"/>
</dbReference>